<feature type="non-terminal residue" evidence="4">
    <location>
        <position position="1"/>
    </location>
</feature>
<proteinExistence type="predicted"/>
<keyword evidence="2" id="KW-0597">Phosphoprotein</keyword>
<dbReference type="InterPro" id="IPR032821">
    <property type="entry name" value="PKS_assoc"/>
</dbReference>
<dbReference type="SUPFAM" id="SSF53901">
    <property type="entry name" value="Thiolase-like"/>
    <property type="match status" value="1"/>
</dbReference>
<dbReference type="InterPro" id="IPR050091">
    <property type="entry name" value="PKS_NRPS_Biosynth_Enz"/>
</dbReference>
<dbReference type="AlphaFoldDB" id="A0A076L4Z0"/>
<evidence type="ECO:0000259" key="3">
    <source>
        <dbReference type="PROSITE" id="PS52004"/>
    </source>
</evidence>
<feature type="domain" description="Ketosynthase family 3 (KS3)" evidence="3">
    <location>
        <begin position="1"/>
        <end position="113"/>
    </location>
</feature>
<dbReference type="GO" id="GO:0006633">
    <property type="term" value="P:fatty acid biosynthetic process"/>
    <property type="evidence" value="ECO:0007669"/>
    <property type="project" value="TreeGrafter"/>
</dbReference>
<dbReference type="CDD" id="cd00833">
    <property type="entry name" value="PKS"/>
    <property type="match status" value="1"/>
</dbReference>
<evidence type="ECO:0000313" key="4">
    <source>
        <dbReference type="EMBL" id="AII99951.1"/>
    </source>
</evidence>
<dbReference type="Gene3D" id="3.40.366.10">
    <property type="entry name" value="Malonyl-Coenzyme A Acyl Carrier Protein, domain 2"/>
    <property type="match status" value="1"/>
</dbReference>
<dbReference type="PROSITE" id="PS52004">
    <property type="entry name" value="KS3_2"/>
    <property type="match status" value="1"/>
</dbReference>
<evidence type="ECO:0000256" key="1">
    <source>
        <dbReference type="ARBA" id="ARBA00022450"/>
    </source>
</evidence>
<dbReference type="SMART" id="SM00825">
    <property type="entry name" value="PKS_KS"/>
    <property type="match status" value="1"/>
</dbReference>
<dbReference type="InterPro" id="IPR001227">
    <property type="entry name" value="Ac_transferase_dom_sf"/>
</dbReference>
<reference evidence="4" key="1">
    <citation type="journal article" date="2015" name="Fungal Biol.">
        <title>Phylogeny of type I polyketide synthases (PKSs) in fungal entomopathogens and expression analysis of PKS genes in Beauveria bassiana BCC 2660.</title>
        <authorList>
            <person name="Punya J."/>
            <person name="Swangmaneecharern P."/>
            <person name="Pinsupa S."/>
            <person name="Nitistaporn P."/>
            <person name="Phonghanpot S."/>
            <person name="Kunathigan V."/>
            <person name="Cheevadhanarak S."/>
            <person name="Tanticharoen M."/>
            <person name="Amnuaykanjanasin A."/>
        </authorList>
    </citation>
    <scope>NUCLEOTIDE SEQUENCE</scope>
    <source>
        <strain evidence="4">BCC2521</strain>
    </source>
</reference>
<dbReference type="PANTHER" id="PTHR43775">
    <property type="entry name" value="FATTY ACID SYNTHASE"/>
    <property type="match status" value="1"/>
</dbReference>
<feature type="non-terminal residue" evidence="4">
    <location>
        <position position="224"/>
    </location>
</feature>
<name>A0A076L4Z0_9HYPO</name>
<dbReference type="Pfam" id="PF02801">
    <property type="entry name" value="Ketoacyl-synt_C"/>
    <property type="match status" value="1"/>
</dbReference>
<dbReference type="EMBL" id="KF536058">
    <property type="protein sequence ID" value="AII99951.1"/>
    <property type="molecule type" value="Genomic_DNA"/>
</dbReference>
<dbReference type="InterPro" id="IPR016039">
    <property type="entry name" value="Thiolase-like"/>
</dbReference>
<organism evidence="4">
    <name type="scientific">Ophiocordyceps humbertii</name>
    <dbReference type="NCBI Taxonomy" id="1531977"/>
    <lineage>
        <taxon>Eukaryota</taxon>
        <taxon>Fungi</taxon>
        <taxon>Dikarya</taxon>
        <taxon>Ascomycota</taxon>
        <taxon>Pezizomycotina</taxon>
        <taxon>Sordariomycetes</taxon>
        <taxon>Hypocreomycetidae</taxon>
        <taxon>Hypocreales</taxon>
        <taxon>Ophiocordycipitaceae</taxon>
        <taxon>Ophiocordyceps</taxon>
    </lineage>
</organism>
<dbReference type="GO" id="GO:0004312">
    <property type="term" value="F:fatty acid synthase activity"/>
    <property type="evidence" value="ECO:0007669"/>
    <property type="project" value="TreeGrafter"/>
</dbReference>
<dbReference type="PANTHER" id="PTHR43775:SF37">
    <property type="entry name" value="SI:DKEY-61P9.11"/>
    <property type="match status" value="1"/>
</dbReference>
<dbReference type="Gene3D" id="3.40.47.10">
    <property type="match status" value="1"/>
</dbReference>
<keyword evidence="1" id="KW-0596">Phosphopantetheine</keyword>
<dbReference type="InterPro" id="IPR014031">
    <property type="entry name" value="Ketoacyl_synth_C"/>
</dbReference>
<protein>
    <submittedName>
        <fullName evidence="4">Polyketide synthase</fullName>
    </submittedName>
</protein>
<sequence>HGTGTQVGDSTETEAVGKVFGHQRVYIGSVKPNIGHGEGAAGLSSLIKSVLALEHETIPPNINFVTPNPKIKWSQYKLHVPTEPMPWPEGREARVSINCFGVGGANAHVGTVADQGISVVVDSAKPYIKQESHTLDDKSQQLLLFSANHAGSVQERAERTFEYAATHPYRLADIAYTLAARREVLAHRAFAVVDCDAPPQLSPVVKSKTKADVAFIFTGQGAQW</sequence>
<dbReference type="Pfam" id="PF16197">
    <property type="entry name" value="KAsynt_C_assoc"/>
    <property type="match status" value="1"/>
</dbReference>
<dbReference type="InterPro" id="IPR020841">
    <property type="entry name" value="PKS_Beta-ketoAc_synthase_dom"/>
</dbReference>
<dbReference type="GO" id="GO:0044550">
    <property type="term" value="P:secondary metabolite biosynthetic process"/>
    <property type="evidence" value="ECO:0007669"/>
    <property type="project" value="TreeGrafter"/>
</dbReference>
<evidence type="ECO:0000256" key="2">
    <source>
        <dbReference type="ARBA" id="ARBA00022553"/>
    </source>
</evidence>
<accession>A0A076L4Z0</accession>
<dbReference type="Gene3D" id="3.30.70.3290">
    <property type="match status" value="1"/>
</dbReference>